<evidence type="ECO:0000256" key="5">
    <source>
        <dbReference type="ARBA" id="ARBA00022747"/>
    </source>
</evidence>
<dbReference type="CDD" id="cd18800">
    <property type="entry name" value="SF2_C_EcoR124I-like"/>
    <property type="match status" value="1"/>
</dbReference>
<dbReference type="InterPro" id="IPR014001">
    <property type="entry name" value="Helicase_ATP-bd"/>
</dbReference>
<keyword evidence="4 10" id="KW-0547">Nucleotide-binding</keyword>
<keyword evidence="6 12" id="KW-0255">Endonuclease</keyword>
<dbReference type="GO" id="GO:0009035">
    <property type="term" value="F:type I site-specific deoxyribonuclease activity"/>
    <property type="evidence" value="ECO:0007669"/>
    <property type="project" value="UniProtKB-EC"/>
</dbReference>
<comment type="function">
    <text evidence="10">Subunit R is required for both nuclease and ATPase activities, but not for modification.</text>
</comment>
<comment type="similarity">
    <text evidence="2 10">Belongs to the HsdR family.</text>
</comment>
<accession>A0ABU4W6E4</accession>
<name>A0ABU4W6E4_9FUSO</name>
<keyword evidence="13" id="KW-1185">Reference proteome</keyword>
<keyword evidence="3" id="KW-0540">Nuclease</keyword>
<dbReference type="EC" id="3.1.21.3" evidence="10"/>
<dbReference type="Pfam" id="PF11867">
    <property type="entry name" value="T1RH-like_C"/>
    <property type="match status" value="1"/>
</dbReference>
<dbReference type="InterPro" id="IPR055180">
    <property type="entry name" value="HsdR_RecA-like_helicase_dom_2"/>
</dbReference>
<dbReference type="Pfam" id="PF04313">
    <property type="entry name" value="HSDR_N"/>
    <property type="match status" value="1"/>
</dbReference>
<evidence type="ECO:0000313" key="12">
    <source>
        <dbReference type="EMBL" id="MDX8335101.1"/>
    </source>
</evidence>
<evidence type="ECO:0000256" key="2">
    <source>
        <dbReference type="ARBA" id="ARBA00008598"/>
    </source>
</evidence>
<protein>
    <recommendedName>
        <fullName evidence="10">Type I restriction enzyme endonuclease subunit</fullName>
        <shortName evidence="10">R protein</shortName>
        <ecNumber evidence="10">3.1.21.3</ecNumber>
    </recommendedName>
</protein>
<dbReference type="PROSITE" id="PS51192">
    <property type="entry name" value="HELICASE_ATP_BIND_1"/>
    <property type="match status" value="1"/>
</dbReference>
<keyword evidence="9 10" id="KW-0238">DNA-binding</keyword>
<dbReference type="Gene3D" id="3.90.1570.50">
    <property type="match status" value="1"/>
</dbReference>
<keyword evidence="7 10" id="KW-0378">Hydrolase</keyword>
<dbReference type="PANTHER" id="PTHR30195:SF15">
    <property type="entry name" value="TYPE I RESTRICTION ENZYME HINDI ENDONUCLEASE SUBUNIT"/>
    <property type="match status" value="1"/>
</dbReference>
<evidence type="ECO:0000259" key="11">
    <source>
        <dbReference type="PROSITE" id="PS51192"/>
    </source>
</evidence>
<evidence type="ECO:0000256" key="4">
    <source>
        <dbReference type="ARBA" id="ARBA00022741"/>
    </source>
</evidence>
<dbReference type="PANTHER" id="PTHR30195">
    <property type="entry name" value="TYPE I SITE-SPECIFIC DEOXYRIBONUCLEASE PROTEIN SUBUNIT M AND R"/>
    <property type="match status" value="1"/>
</dbReference>
<dbReference type="InterPro" id="IPR027417">
    <property type="entry name" value="P-loop_NTPase"/>
</dbReference>
<comment type="caution">
    <text evidence="12">The sequence shown here is derived from an EMBL/GenBank/DDBJ whole genome shotgun (WGS) entry which is preliminary data.</text>
</comment>
<dbReference type="RefSeq" id="WP_320312511.1">
    <property type="nucleotide sequence ID" value="NZ_JAVIKH010000001.1"/>
</dbReference>
<dbReference type="Pfam" id="PF18766">
    <property type="entry name" value="SWI2_SNF2"/>
    <property type="match status" value="1"/>
</dbReference>
<evidence type="ECO:0000256" key="7">
    <source>
        <dbReference type="ARBA" id="ARBA00022801"/>
    </source>
</evidence>
<keyword evidence="8 10" id="KW-0067">ATP-binding</keyword>
<comment type="catalytic activity">
    <reaction evidence="1 10">
        <text>Endonucleolytic cleavage of DNA to give random double-stranded fragments with terminal 5'-phosphates, ATP is simultaneously hydrolyzed.</text>
        <dbReference type="EC" id="3.1.21.3"/>
    </reaction>
</comment>
<dbReference type="InterPro" id="IPR004473">
    <property type="entry name" value="Restrct_endonuc_typeI_HsdR"/>
</dbReference>
<dbReference type="InterPro" id="IPR021810">
    <property type="entry name" value="T1RH-like_C"/>
</dbReference>
<evidence type="ECO:0000256" key="10">
    <source>
        <dbReference type="RuleBase" id="RU364115"/>
    </source>
</evidence>
<evidence type="ECO:0000256" key="1">
    <source>
        <dbReference type="ARBA" id="ARBA00000851"/>
    </source>
</evidence>
<organism evidence="12 13">
    <name type="scientific">Candidatus Cetobacterium colombiensis</name>
    <dbReference type="NCBI Taxonomy" id="3073100"/>
    <lineage>
        <taxon>Bacteria</taxon>
        <taxon>Fusobacteriati</taxon>
        <taxon>Fusobacteriota</taxon>
        <taxon>Fusobacteriia</taxon>
        <taxon>Fusobacteriales</taxon>
        <taxon>Fusobacteriaceae</taxon>
        <taxon>Cetobacterium</taxon>
    </lineage>
</organism>
<comment type="subunit">
    <text evidence="10">The type I restriction/modification system is composed of three polypeptides R, M and S.</text>
</comment>
<evidence type="ECO:0000256" key="6">
    <source>
        <dbReference type="ARBA" id="ARBA00022759"/>
    </source>
</evidence>
<feature type="domain" description="Helicase ATP-binding" evidence="11">
    <location>
        <begin position="277"/>
        <end position="455"/>
    </location>
</feature>
<sequence>MNFTEDELEAAYLEILESLGWECIDGRKLERDDYHSVVLEENLREAVYNINKDMPSSTKEEAIRKVTLLSHPNLIKSNEEFHNMLVNGVDVGEYKDKDGNKRSGGKVYLIDFKNKQKNEFQAINQFTIVGNTKRRPDIILFINGLPLVVIELKSLSNDNVGIKEAYTQIERYKYEITDLFKYNSFIVISDGVNAKAGTISSSEERYMSFRSIDGITIADTNSLMMEVLTRGMLSKERVLELTHDYILFLQSKNEKIKILAQYHQFFAIKKALEKTADARSNDGKIGVVWHTQGSGKSLTMTFYTGQLMKKFNNPTVIVLTDRNDLDNQLFGTFSKAQSYLIETPKQADDKDRLKELLNVSSGGIIFSTIQKFAPKAGEIVEAISTRNDIYIIADEAHRSQYGLDAKMDADGNSKYGYAKHIRDALPNANYIGFTGTPIDFDDKSTTAVFGDYIDTYDMTRAVEDGATVKIYYENRFIKLDIPYPVLSELDGDFEEIMEGQEEMTVERTKKDITKMEAIIGSQNRIRTLAQDFIEHWEMRKNNSFGKCMIVAMSRKICVDLYNEIVSLRPEWHNEDKAKGKIKVVMTSDISKDPMEFKQHFTTKQEREELANRMKDDSDELEIVIVRDMWLTGFDVPSMHTMYIDKPMVGHNLMQAIARVNRVYKDKSGGLVVDYIGIGDALKKALRQYTANDQKTTGVDTEKAVALMIEHYEIVKEIFHHFDYSKYKSDSALERARIIIEGMDYILGFENDEPGIKKRFIDNVLALAKAHSLCITTRDGQALNEEISYFKAVKASVIKLETEDKDNPKKLTQAQINEKIASLMAKTIISEDVIDVYSELGLDNPDISILSDEFLKEVEKIKYKNLAVEMLRKLIEGKIKYSSRKNLVVAEKFSERLQKAMSSYRNKALTSLEIMEELIKMAKEFMETHKEGDSLGLTEDEVAFYDALTRDEKVKEMLGDDILVQITKELTETIKKSMTIDWYDKESVQAQMRRSIRRLLKKFGYPPEDTEDATELVLKQAKVMCEESVI</sequence>
<evidence type="ECO:0000256" key="3">
    <source>
        <dbReference type="ARBA" id="ARBA00022722"/>
    </source>
</evidence>
<dbReference type="Proteomes" id="UP001279681">
    <property type="component" value="Unassembled WGS sequence"/>
</dbReference>
<proteinExistence type="inferred from homology"/>
<keyword evidence="5 10" id="KW-0680">Restriction system</keyword>
<dbReference type="CDD" id="cd18030">
    <property type="entry name" value="DEXHc_RE_I_HsdR"/>
    <property type="match status" value="1"/>
</dbReference>
<dbReference type="EMBL" id="JAVIKH010000001">
    <property type="protein sequence ID" value="MDX8335101.1"/>
    <property type="molecule type" value="Genomic_DNA"/>
</dbReference>
<evidence type="ECO:0000256" key="8">
    <source>
        <dbReference type="ARBA" id="ARBA00022840"/>
    </source>
</evidence>
<evidence type="ECO:0000256" key="9">
    <source>
        <dbReference type="ARBA" id="ARBA00023125"/>
    </source>
</evidence>
<dbReference type="InterPro" id="IPR051268">
    <property type="entry name" value="Type-I_R_enzyme_R_subunit"/>
</dbReference>
<dbReference type="Pfam" id="PF22679">
    <property type="entry name" value="T1R_D3-like"/>
    <property type="match status" value="1"/>
</dbReference>
<dbReference type="InterPro" id="IPR007409">
    <property type="entry name" value="Restrct_endonuc_type1_HsdR_N"/>
</dbReference>
<dbReference type="SMART" id="SM00487">
    <property type="entry name" value="DEXDc"/>
    <property type="match status" value="1"/>
</dbReference>
<reference evidence="13" key="1">
    <citation type="submission" date="2023-07" db="EMBL/GenBank/DDBJ databases">
        <authorList>
            <person name="Colorado M.A."/>
            <person name="Villamil L.M."/>
            <person name="Melo J.F."/>
            <person name="Rodriguez J.A."/>
            <person name="Ruiz R.Y."/>
        </authorList>
    </citation>
    <scope>NUCLEOTIDE SEQUENCE [LARGE SCALE GENOMIC DNA]</scope>
    <source>
        <strain evidence="13">C33</strain>
    </source>
</reference>
<dbReference type="SUPFAM" id="SSF52540">
    <property type="entry name" value="P-loop containing nucleoside triphosphate hydrolases"/>
    <property type="match status" value="2"/>
</dbReference>
<gene>
    <name evidence="12" type="ORF">RFV38_01070</name>
</gene>
<dbReference type="CDD" id="cd22332">
    <property type="entry name" value="HsdR_N"/>
    <property type="match status" value="1"/>
</dbReference>
<dbReference type="NCBIfam" id="TIGR00348">
    <property type="entry name" value="hsdR"/>
    <property type="match status" value="1"/>
</dbReference>
<evidence type="ECO:0000313" key="13">
    <source>
        <dbReference type="Proteomes" id="UP001279681"/>
    </source>
</evidence>
<dbReference type="InterPro" id="IPR040980">
    <property type="entry name" value="SWI2_SNF2"/>
</dbReference>
<dbReference type="Gene3D" id="3.40.50.300">
    <property type="entry name" value="P-loop containing nucleotide triphosphate hydrolases"/>
    <property type="match status" value="3"/>
</dbReference>